<dbReference type="Gene3D" id="3.10.290.10">
    <property type="entry name" value="RNA-binding S4 domain"/>
    <property type="match status" value="1"/>
</dbReference>
<gene>
    <name evidence="5" type="primary">rqcP</name>
    <name evidence="7" type="ORF">ELX58_07165</name>
</gene>
<keyword evidence="1 5" id="KW-0820">tRNA-binding</keyword>
<dbReference type="AlphaFoldDB" id="A0A4P6ZPI2"/>
<keyword evidence="2 5" id="KW-0699">rRNA-binding</keyword>
<organism evidence="7 8">
    <name type="scientific">Acetilactobacillus jinshanensis</name>
    <dbReference type="NCBI Taxonomy" id="1720083"/>
    <lineage>
        <taxon>Bacteria</taxon>
        <taxon>Bacillati</taxon>
        <taxon>Bacillota</taxon>
        <taxon>Bacilli</taxon>
        <taxon>Lactobacillales</taxon>
        <taxon>Lactobacillaceae</taxon>
        <taxon>Acetilactobacillus</taxon>
    </lineage>
</organism>
<evidence type="ECO:0000256" key="3">
    <source>
        <dbReference type="ARBA" id="ARBA00022884"/>
    </source>
</evidence>
<dbReference type="InterPro" id="IPR036986">
    <property type="entry name" value="S4_RNA-bd_sf"/>
</dbReference>
<protein>
    <recommendedName>
        <fullName evidence="5">RQC P-site tRNA stabilizing factor</fullName>
        <shortName evidence="5">RqcP</shortName>
    </recommendedName>
    <alternativeName>
        <fullName evidence="5">Ribosome-associated protein quality control protein P</fullName>
    </alternativeName>
</protein>
<dbReference type="PROSITE" id="PS50889">
    <property type="entry name" value="S4"/>
    <property type="match status" value="1"/>
</dbReference>
<feature type="domain" description="RNA-binding S4" evidence="6">
    <location>
        <begin position="1"/>
        <end position="63"/>
    </location>
</feature>
<reference evidence="8" key="1">
    <citation type="submission" date="2018-12" db="EMBL/GenBank/DDBJ databases">
        <title>A new species of lactobacillus.</title>
        <authorList>
            <person name="Jian Y."/>
            <person name="Xin L."/>
            <person name="Hong Z.J."/>
            <person name="Ming L.Z."/>
            <person name="Hong X.Z."/>
        </authorList>
    </citation>
    <scope>NUCLEOTIDE SEQUENCE [LARGE SCALE GENOMIC DNA]</scope>
    <source>
        <strain evidence="8">HSLZ-75</strain>
    </source>
</reference>
<keyword evidence="3 5" id="KW-0694">RNA-binding</keyword>
<comment type="subunit">
    <text evidence="5">Associates with stalled 50S ribosomal subunits. Binds to RqcH, 23S rRNA and the P-site tRNA. Does not require RqcH for association with 50S subunits.</text>
</comment>
<dbReference type="GO" id="GO:0072344">
    <property type="term" value="P:rescue of stalled ribosome"/>
    <property type="evidence" value="ECO:0007669"/>
    <property type="project" value="UniProtKB-UniRule"/>
</dbReference>
<evidence type="ECO:0000256" key="2">
    <source>
        <dbReference type="ARBA" id="ARBA00022730"/>
    </source>
</evidence>
<keyword evidence="4 5" id="KW-0648">Protein biosynthesis</keyword>
<dbReference type="CDD" id="cd00165">
    <property type="entry name" value="S4"/>
    <property type="match status" value="1"/>
</dbReference>
<evidence type="ECO:0000256" key="5">
    <source>
        <dbReference type="HAMAP-Rule" id="MF_00871"/>
    </source>
</evidence>
<dbReference type="GO" id="GO:0000049">
    <property type="term" value="F:tRNA binding"/>
    <property type="evidence" value="ECO:0007669"/>
    <property type="project" value="UniProtKB-UniRule"/>
</dbReference>
<evidence type="ECO:0000256" key="1">
    <source>
        <dbReference type="ARBA" id="ARBA00022555"/>
    </source>
</evidence>
<dbReference type="GO" id="GO:0043023">
    <property type="term" value="F:ribosomal large subunit binding"/>
    <property type="evidence" value="ECO:0007669"/>
    <property type="project" value="UniProtKB-UniRule"/>
</dbReference>
<dbReference type="InterPro" id="IPR002942">
    <property type="entry name" value="S4_RNA-bd"/>
</dbReference>
<accession>A0A4P6ZPI2</accession>
<dbReference type="SUPFAM" id="SSF55174">
    <property type="entry name" value="Alpha-L RNA-binding motif"/>
    <property type="match status" value="1"/>
</dbReference>
<evidence type="ECO:0000313" key="8">
    <source>
        <dbReference type="Proteomes" id="UP000294321"/>
    </source>
</evidence>
<evidence type="ECO:0000313" key="7">
    <source>
        <dbReference type="EMBL" id="QBP19040.1"/>
    </source>
</evidence>
<dbReference type="Pfam" id="PF01479">
    <property type="entry name" value="S4"/>
    <property type="match status" value="1"/>
</dbReference>
<dbReference type="InterPro" id="IPR025490">
    <property type="entry name" value="RqcP"/>
</dbReference>
<evidence type="ECO:0000256" key="4">
    <source>
        <dbReference type="ARBA" id="ARBA00022917"/>
    </source>
</evidence>
<dbReference type="PIRSF" id="PIRSF038881">
    <property type="entry name" value="RNAbp_HP1423"/>
    <property type="match status" value="1"/>
</dbReference>
<comment type="similarity">
    <text evidence="5">Belongs to the RqcP family.</text>
</comment>
<proteinExistence type="inferred from homology"/>
<dbReference type="SMART" id="SM00363">
    <property type="entry name" value="S4"/>
    <property type="match status" value="1"/>
</dbReference>
<keyword evidence="8" id="KW-1185">Reference proteome</keyword>
<dbReference type="RefSeq" id="WP_133442597.1">
    <property type="nucleotide sequence ID" value="NZ_CP034726.1"/>
</dbReference>
<dbReference type="HAMAP" id="MF_00871">
    <property type="entry name" value="RqcP"/>
    <property type="match status" value="1"/>
</dbReference>
<dbReference type="Proteomes" id="UP000294321">
    <property type="component" value="Chromosome"/>
</dbReference>
<comment type="function">
    <text evidence="5">Key component of the ribosome quality control system (RQC), a ribosome-associated complex that mediates the extraction of incompletely synthesized nascent chains from stalled ribosomes and their subsequent degradation. RqcH recruits Ala-charged tRNA, and with RqcP directs the elongation of stalled nascent chains on 50S ribosomal subunits, leading to non-templated C-terminal alanine extensions (Ala tail). The Ala tail promotes nascent chain degradation. RqcP is associated with the translocation-like movement of the peptidyl-tRNA from the A-site into the P-site.</text>
</comment>
<evidence type="ECO:0000259" key="6">
    <source>
        <dbReference type="SMART" id="SM00363"/>
    </source>
</evidence>
<dbReference type="OrthoDB" id="9805210at2"/>
<dbReference type="EMBL" id="CP034726">
    <property type="protein sequence ID" value="QBP19040.1"/>
    <property type="molecule type" value="Genomic_DNA"/>
</dbReference>
<dbReference type="GO" id="GO:0019843">
    <property type="term" value="F:rRNA binding"/>
    <property type="evidence" value="ECO:0007669"/>
    <property type="project" value="UniProtKB-UniRule"/>
</dbReference>
<dbReference type="KEGG" id="lji:ELX58_07165"/>
<sequence length="99" mass="11319">MRLDKFLKVSRIIKRRPVAKKIANQGRITVQGRVAKSSTKVEPDDKIVIKFGNKTLTIRVDQILATTKKADASQMYTVLGTKYNRNYKKEAEALRKNNL</sequence>
<name>A0A4P6ZPI2_9LACO</name>